<proteinExistence type="inferred from homology"/>
<evidence type="ECO:0000256" key="3">
    <source>
        <dbReference type="ARBA" id="ARBA00010617"/>
    </source>
</evidence>
<evidence type="ECO:0000256" key="1">
    <source>
        <dbReference type="ARBA" id="ARBA00001971"/>
    </source>
</evidence>
<keyword evidence="6 10" id="KW-0560">Oxidoreductase</keyword>
<dbReference type="InterPro" id="IPR002401">
    <property type="entry name" value="Cyt_P450_E_grp-I"/>
</dbReference>
<dbReference type="InterPro" id="IPR001128">
    <property type="entry name" value="Cyt_P450"/>
</dbReference>
<dbReference type="EMBL" id="LATX01000594">
    <property type="protein sequence ID" value="KTB45848.1"/>
    <property type="molecule type" value="Genomic_DNA"/>
</dbReference>
<evidence type="ECO:0000256" key="2">
    <source>
        <dbReference type="ARBA" id="ARBA00005179"/>
    </source>
</evidence>
<comment type="pathway">
    <text evidence="2">Secondary metabolite biosynthesis.</text>
</comment>
<dbReference type="AlphaFoldDB" id="A0A0W0GBB3"/>
<comment type="cofactor">
    <cofactor evidence="1 9">
        <name>heme</name>
        <dbReference type="ChEBI" id="CHEBI:30413"/>
    </cofactor>
</comment>
<evidence type="ECO:0000256" key="8">
    <source>
        <dbReference type="ARBA" id="ARBA00023033"/>
    </source>
</evidence>
<dbReference type="InterPro" id="IPR036396">
    <property type="entry name" value="Cyt_P450_sf"/>
</dbReference>
<evidence type="ECO:0000313" key="12">
    <source>
        <dbReference type="EMBL" id="KTB45848.1"/>
    </source>
</evidence>
<dbReference type="PANTHER" id="PTHR46300">
    <property type="entry name" value="P450, PUTATIVE (EUROFUNG)-RELATED-RELATED"/>
    <property type="match status" value="1"/>
</dbReference>
<dbReference type="GO" id="GO:0005506">
    <property type="term" value="F:iron ion binding"/>
    <property type="evidence" value="ECO:0007669"/>
    <property type="project" value="InterPro"/>
</dbReference>
<dbReference type="eggNOG" id="KOG0156">
    <property type="taxonomic scope" value="Eukaryota"/>
</dbReference>
<accession>A0A0W0GBB3</accession>
<feature type="transmembrane region" description="Helical" evidence="11">
    <location>
        <begin position="6"/>
        <end position="25"/>
    </location>
</feature>
<keyword evidence="8 10" id="KW-0503">Monooxygenase</keyword>
<comment type="caution">
    <text evidence="12">The sequence shown here is derived from an EMBL/GenBank/DDBJ whole genome shotgun (WGS) entry which is preliminary data.</text>
</comment>
<evidence type="ECO:0000256" key="5">
    <source>
        <dbReference type="ARBA" id="ARBA00022723"/>
    </source>
</evidence>
<dbReference type="InterPro" id="IPR050364">
    <property type="entry name" value="Cytochrome_P450_fung"/>
</dbReference>
<evidence type="ECO:0000256" key="6">
    <source>
        <dbReference type="ARBA" id="ARBA00023002"/>
    </source>
</evidence>
<dbReference type="InterPro" id="IPR017972">
    <property type="entry name" value="Cyt_P450_CS"/>
</dbReference>
<feature type="binding site" description="axial binding residue" evidence="9">
    <location>
        <position position="437"/>
    </location>
    <ligand>
        <name>heme</name>
        <dbReference type="ChEBI" id="CHEBI:30413"/>
    </ligand>
    <ligandPart>
        <name>Fe</name>
        <dbReference type="ChEBI" id="CHEBI:18248"/>
    </ligandPart>
</feature>
<keyword evidence="11" id="KW-0472">Membrane</keyword>
<organism evidence="12 13">
    <name type="scientific">Moniliophthora roreri</name>
    <name type="common">Frosty pod rot fungus</name>
    <name type="synonym">Monilia roreri</name>
    <dbReference type="NCBI Taxonomy" id="221103"/>
    <lineage>
        <taxon>Eukaryota</taxon>
        <taxon>Fungi</taxon>
        <taxon>Dikarya</taxon>
        <taxon>Basidiomycota</taxon>
        <taxon>Agaricomycotina</taxon>
        <taxon>Agaricomycetes</taxon>
        <taxon>Agaricomycetidae</taxon>
        <taxon>Agaricales</taxon>
        <taxon>Marasmiineae</taxon>
        <taxon>Marasmiaceae</taxon>
        <taxon>Moniliophthora</taxon>
    </lineage>
</organism>
<dbReference type="Pfam" id="PF00067">
    <property type="entry name" value="p450"/>
    <property type="match status" value="1"/>
</dbReference>
<evidence type="ECO:0000256" key="4">
    <source>
        <dbReference type="ARBA" id="ARBA00022617"/>
    </source>
</evidence>
<dbReference type="PROSITE" id="PS00086">
    <property type="entry name" value="CYTOCHROME_P450"/>
    <property type="match status" value="1"/>
</dbReference>
<evidence type="ECO:0000256" key="10">
    <source>
        <dbReference type="RuleBase" id="RU000461"/>
    </source>
</evidence>
<evidence type="ECO:0000313" key="13">
    <source>
        <dbReference type="Proteomes" id="UP000054988"/>
    </source>
</evidence>
<dbReference type="PRINTS" id="PR00385">
    <property type="entry name" value="P450"/>
</dbReference>
<evidence type="ECO:0000256" key="9">
    <source>
        <dbReference type="PIRSR" id="PIRSR602401-1"/>
    </source>
</evidence>
<protein>
    <submittedName>
        <fullName evidence="12">Putative cytochrome P450 oxidoreductase</fullName>
    </submittedName>
</protein>
<keyword evidence="5 9" id="KW-0479">Metal-binding</keyword>
<sequence length="524" mass="59467">MPWNVFITQLAILLLILSLCIASYLRRNRNLPPGPRGIPIPLIENVLDMPTEHPWIHWGSYLDTYGPISSLRVMGKTVIILNSLDVCIDLLEKRSNVYSERPTLTFAGEMVGWNTQMILSPYGNRFRAIRKMVFRCGGSKSAVKSFQEAQILEMHYFLAKTAENPDDILRHLRRSIGAIYLRMSHGYRVNREESDPLVDVVEKAAYEFYLATKPGEWIVDLFPILKDIPQWVPPFLPFQSAARRFKDTLQRSLDVPHQFVIDQLKRGTALPSFTSQLLETVETEDEKHLIKYVSSTLYAAGLDTICATLGTFFLAMLIYPDVQEKVQSELDNVVGTSRLPNFDDRERLPYLAAVQKEVLRWHPVGPMGRIPHMTNAEDVYHGYTIPKDAVVQANIWRISRDAALYRDPDVFRPERFLGANPEQDPYSFVFGFGRRSCPGQELAHATVYICIAMSLAVFNVTRPKDGNGMEIIPPADFLSGTVSHPKPFSCNVVPRSDDALRMINTMDMDLTADGGKLDMSVTYF</sequence>
<reference evidence="12 13" key="1">
    <citation type="submission" date="2015-12" db="EMBL/GenBank/DDBJ databases">
        <title>Draft genome sequence of Moniliophthora roreri, the causal agent of frosty pod rot of cacao.</title>
        <authorList>
            <person name="Aime M.C."/>
            <person name="Diaz-Valderrama J.R."/>
            <person name="Kijpornyongpan T."/>
            <person name="Phillips-Mora W."/>
        </authorList>
    </citation>
    <scope>NUCLEOTIDE SEQUENCE [LARGE SCALE GENOMIC DNA]</scope>
    <source>
        <strain evidence="12 13">MCA 2952</strain>
    </source>
</reference>
<keyword evidence="11" id="KW-0812">Transmembrane</keyword>
<evidence type="ECO:0000256" key="7">
    <source>
        <dbReference type="ARBA" id="ARBA00023004"/>
    </source>
</evidence>
<dbReference type="PRINTS" id="PR00463">
    <property type="entry name" value="EP450I"/>
</dbReference>
<dbReference type="Proteomes" id="UP000054988">
    <property type="component" value="Unassembled WGS sequence"/>
</dbReference>
<keyword evidence="11" id="KW-1133">Transmembrane helix</keyword>
<keyword evidence="7 9" id="KW-0408">Iron</keyword>
<dbReference type="GO" id="GO:0004497">
    <property type="term" value="F:monooxygenase activity"/>
    <property type="evidence" value="ECO:0007669"/>
    <property type="project" value="UniProtKB-KW"/>
</dbReference>
<gene>
    <name evidence="12" type="ORF">WG66_1597</name>
</gene>
<dbReference type="PANTHER" id="PTHR46300:SF7">
    <property type="entry name" value="P450, PUTATIVE (EUROFUNG)-RELATED"/>
    <property type="match status" value="1"/>
</dbReference>
<dbReference type="Gene3D" id="1.10.630.10">
    <property type="entry name" value="Cytochrome P450"/>
    <property type="match status" value="1"/>
</dbReference>
<dbReference type="CDD" id="cd11065">
    <property type="entry name" value="CYP64-like"/>
    <property type="match status" value="1"/>
</dbReference>
<comment type="similarity">
    <text evidence="3 10">Belongs to the cytochrome P450 family.</text>
</comment>
<dbReference type="GO" id="GO:0020037">
    <property type="term" value="F:heme binding"/>
    <property type="evidence" value="ECO:0007669"/>
    <property type="project" value="InterPro"/>
</dbReference>
<keyword evidence="4 9" id="KW-0349">Heme</keyword>
<evidence type="ECO:0000256" key="11">
    <source>
        <dbReference type="SAM" id="Phobius"/>
    </source>
</evidence>
<name>A0A0W0GBB3_MONRR</name>
<dbReference type="SUPFAM" id="SSF48264">
    <property type="entry name" value="Cytochrome P450"/>
    <property type="match status" value="1"/>
</dbReference>
<dbReference type="GO" id="GO:0016705">
    <property type="term" value="F:oxidoreductase activity, acting on paired donors, with incorporation or reduction of molecular oxygen"/>
    <property type="evidence" value="ECO:0007669"/>
    <property type="project" value="InterPro"/>
</dbReference>
<feature type="transmembrane region" description="Helical" evidence="11">
    <location>
        <begin position="297"/>
        <end position="319"/>
    </location>
</feature>